<name>A0A381RG41_9ZZZZ</name>
<proteinExistence type="predicted"/>
<gene>
    <name evidence="2" type="ORF">METZ01_LOCUS43640</name>
</gene>
<protein>
    <submittedName>
        <fullName evidence="2">Uncharacterized protein</fullName>
    </submittedName>
</protein>
<feature type="transmembrane region" description="Helical" evidence="1">
    <location>
        <begin position="121"/>
        <end position="141"/>
    </location>
</feature>
<accession>A0A381RG41</accession>
<reference evidence="2" key="1">
    <citation type="submission" date="2018-05" db="EMBL/GenBank/DDBJ databases">
        <authorList>
            <person name="Lanie J.A."/>
            <person name="Ng W.-L."/>
            <person name="Kazmierczak K.M."/>
            <person name="Andrzejewski T.M."/>
            <person name="Davidsen T.M."/>
            <person name="Wayne K.J."/>
            <person name="Tettelin H."/>
            <person name="Glass J.I."/>
            <person name="Rusch D."/>
            <person name="Podicherti R."/>
            <person name="Tsui H.-C.T."/>
            <person name="Winkler M.E."/>
        </authorList>
    </citation>
    <scope>NUCLEOTIDE SEQUENCE</scope>
</reference>
<keyword evidence="1" id="KW-1133">Transmembrane helix</keyword>
<feature type="transmembrane region" description="Helical" evidence="1">
    <location>
        <begin position="89"/>
        <end position="109"/>
    </location>
</feature>
<evidence type="ECO:0000256" key="1">
    <source>
        <dbReference type="SAM" id="Phobius"/>
    </source>
</evidence>
<sequence>MAIYAFMMGVVHSWLFDNLYEWWIRDLNEERTAFFLRTLLYVVFVSGLVICNIVLDYAKIRTVVEDRRSMIGATLAGFRFVVRHARRVIGLYFLSSLVFIGILASYAIFAPSVGGVGGSMWWGFLISQAYILARLWIKLVFLASQTALFQAELAHAGYTAAPLPIAPDSPAAEAIAGRPPRQ</sequence>
<organism evidence="2">
    <name type="scientific">marine metagenome</name>
    <dbReference type="NCBI Taxonomy" id="408172"/>
    <lineage>
        <taxon>unclassified sequences</taxon>
        <taxon>metagenomes</taxon>
        <taxon>ecological metagenomes</taxon>
    </lineage>
</organism>
<feature type="transmembrane region" description="Helical" evidence="1">
    <location>
        <begin position="34"/>
        <end position="58"/>
    </location>
</feature>
<dbReference type="EMBL" id="UINC01001923">
    <property type="protein sequence ID" value="SUZ90786.1"/>
    <property type="molecule type" value="Genomic_DNA"/>
</dbReference>
<keyword evidence="1" id="KW-0812">Transmembrane</keyword>
<keyword evidence="1" id="KW-0472">Membrane</keyword>
<evidence type="ECO:0000313" key="2">
    <source>
        <dbReference type="EMBL" id="SUZ90786.1"/>
    </source>
</evidence>
<dbReference type="AlphaFoldDB" id="A0A381RG41"/>